<dbReference type="InterPro" id="IPR051106">
    <property type="entry name" value="RNA-bind/splicing_reg"/>
</dbReference>
<dbReference type="GO" id="GO:0003723">
    <property type="term" value="F:RNA binding"/>
    <property type="evidence" value="ECO:0007669"/>
    <property type="project" value="UniProtKB-UniRule"/>
</dbReference>
<gene>
    <name evidence="10" type="primary">SC35_0</name>
    <name evidence="10" type="ORF">CK203_048215</name>
</gene>
<evidence type="ECO:0000256" key="6">
    <source>
        <dbReference type="PROSITE-ProRule" id="PRU00176"/>
    </source>
</evidence>
<keyword evidence="8" id="KW-0472">Membrane</keyword>
<organism evidence="10 11">
    <name type="scientific">Vitis vinifera</name>
    <name type="common">Grape</name>
    <dbReference type="NCBI Taxonomy" id="29760"/>
    <lineage>
        <taxon>Eukaryota</taxon>
        <taxon>Viridiplantae</taxon>
        <taxon>Streptophyta</taxon>
        <taxon>Embryophyta</taxon>
        <taxon>Tracheophyta</taxon>
        <taxon>Spermatophyta</taxon>
        <taxon>Magnoliopsida</taxon>
        <taxon>eudicotyledons</taxon>
        <taxon>Gunneridae</taxon>
        <taxon>Pentapetalae</taxon>
        <taxon>rosids</taxon>
        <taxon>Vitales</taxon>
        <taxon>Vitaceae</taxon>
        <taxon>Viteae</taxon>
        <taxon>Vitis</taxon>
    </lineage>
</organism>
<keyword evidence="2" id="KW-0507">mRNA processing</keyword>
<feature type="region of interest" description="Disordered" evidence="7">
    <location>
        <begin position="160"/>
        <end position="273"/>
    </location>
</feature>
<dbReference type="EMBL" id="QGNW01000286">
    <property type="protein sequence ID" value="RVW79066.1"/>
    <property type="molecule type" value="Genomic_DNA"/>
</dbReference>
<keyword evidence="3 6" id="KW-0694">RNA-binding</keyword>
<evidence type="ECO:0000256" key="5">
    <source>
        <dbReference type="ARBA" id="ARBA00023242"/>
    </source>
</evidence>
<dbReference type="GO" id="GO:0005634">
    <property type="term" value="C:nucleus"/>
    <property type="evidence" value="ECO:0007669"/>
    <property type="project" value="UniProtKB-SubCell"/>
</dbReference>
<dbReference type="SUPFAM" id="SSF54928">
    <property type="entry name" value="RNA-binding domain, RBD"/>
    <property type="match status" value="1"/>
</dbReference>
<dbReference type="AlphaFoldDB" id="A0A438H3A8"/>
<comment type="caution">
    <text evidence="10">The sequence shown here is derived from an EMBL/GenBank/DDBJ whole genome shotgun (WGS) entry which is preliminary data.</text>
</comment>
<dbReference type="SMART" id="SM00360">
    <property type="entry name" value="RRM"/>
    <property type="match status" value="1"/>
</dbReference>
<sequence length="395" mass="44992">MIEEIARFEIPWFSVIVVCCGLLLLIFGGWRLSSSSSLFFDLRTGESRGFAFVRYKYADEAQKAVDRLDGRIVDGREITVQFAKYGPNAERIHKGRIVETFPKSRGRSRSHSPRRRQGVNRTLLGQWHWRFDVETGRVDAGLMFMYRDDNRDRDYRRRNRSRSYDRYESDRYRGRERDYRRRSRSHSASPDYRRGRYDDGRRNLSRSRSIDSVSPTRYTPSPKRNFPPRVTPSPPRGGSQDRRSGEERSPSRSISPRGRPAGSRSPSLHKSDADVRLIVVKGGSVREKADGHVDDDDDDDGDGDDAVWVVVAVMVLKGRYSEGVFLPVAVDANEAFATLVAGISGIDGGCLPNSGGEIPPYALESDSWLHFIFPAQMKLDCFELVWNSLLAKQTK</sequence>
<dbReference type="PROSITE" id="PS50102">
    <property type="entry name" value="RRM"/>
    <property type="match status" value="1"/>
</dbReference>
<dbReference type="Proteomes" id="UP000288805">
    <property type="component" value="Unassembled WGS sequence"/>
</dbReference>
<reference evidence="10 11" key="1">
    <citation type="journal article" date="2018" name="PLoS Genet.">
        <title>Population sequencing reveals clonal diversity and ancestral inbreeding in the grapevine cultivar Chardonnay.</title>
        <authorList>
            <person name="Roach M.J."/>
            <person name="Johnson D.L."/>
            <person name="Bohlmann J."/>
            <person name="van Vuuren H.J."/>
            <person name="Jones S.J."/>
            <person name="Pretorius I.S."/>
            <person name="Schmidt S.A."/>
            <person name="Borneman A.R."/>
        </authorList>
    </citation>
    <scope>NUCLEOTIDE SEQUENCE [LARGE SCALE GENOMIC DNA]</scope>
    <source>
        <strain evidence="11">cv. Chardonnay</strain>
        <tissue evidence="10">Leaf</tissue>
    </source>
</reference>
<keyword evidence="8" id="KW-1133">Transmembrane helix</keyword>
<dbReference type="PANTHER" id="PTHR48028:SF4">
    <property type="entry name" value="SC35-LIKE SPLICING FACTOR"/>
    <property type="match status" value="1"/>
</dbReference>
<feature type="compositionally biased region" description="Basic and acidic residues" evidence="7">
    <location>
        <begin position="191"/>
        <end position="202"/>
    </location>
</feature>
<evidence type="ECO:0000256" key="7">
    <source>
        <dbReference type="SAM" id="MobiDB-lite"/>
    </source>
</evidence>
<comment type="subcellular location">
    <subcellularLocation>
        <location evidence="1">Nucleus</location>
    </subcellularLocation>
</comment>
<feature type="transmembrane region" description="Helical" evidence="8">
    <location>
        <begin position="12"/>
        <end position="30"/>
    </location>
</feature>
<dbReference type="InterPro" id="IPR012677">
    <property type="entry name" value="Nucleotide-bd_a/b_plait_sf"/>
</dbReference>
<evidence type="ECO:0000256" key="8">
    <source>
        <dbReference type="SAM" id="Phobius"/>
    </source>
</evidence>
<evidence type="ECO:0000313" key="10">
    <source>
        <dbReference type="EMBL" id="RVW79066.1"/>
    </source>
</evidence>
<feature type="compositionally biased region" description="Polar residues" evidence="7">
    <location>
        <begin position="206"/>
        <end position="219"/>
    </location>
</feature>
<feature type="compositionally biased region" description="Basic and acidic residues" evidence="7">
    <location>
        <begin position="162"/>
        <end position="179"/>
    </location>
</feature>
<proteinExistence type="predicted"/>
<dbReference type="Pfam" id="PF00076">
    <property type="entry name" value="RRM_1"/>
    <property type="match status" value="1"/>
</dbReference>
<dbReference type="InterPro" id="IPR035979">
    <property type="entry name" value="RBD_domain_sf"/>
</dbReference>
<dbReference type="Gene3D" id="3.30.70.330">
    <property type="match status" value="1"/>
</dbReference>
<accession>A0A438H3A8</accession>
<evidence type="ECO:0000259" key="9">
    <source>
        <dbReference type="PROSITE" id="PS50102"/>
    </source>
</evidence>
<feature type="compositionally biased region" description="Low complexity" evidence="7">
    <location>
        <begin position="251"/>
        <end position="266"/>
    </location>
</feature>
<dbReference type="PANTHER" id="PTHR48028">
    <property type="entry name" value="GLYCINE-RICH RNA-BINDING PROTEIN RZ1A"/>
    <property type="match status" value="1"/>
</dbReference>
<dbReference type="GO" id="GO:0006397">
    <property type="term" value="P:mRNA processing"/>
    <property type="evidence" value="ECO:0007669"/>
    <property type="project" value="UniProtKB-KW"/>
</dbReference>
<feature type="compositionally biased region" description="Basic and acidic residues" evidence="7">
    <location>
        <begin position="239"/>
        <end position="250"/>
    </location>
</feature>
<dbReference type="InterPro" id="IPR000504">
    <property type="entry name" value="RRM_dom"/>
</dbReference>
<evidence type="ECO:0000256" key="4">
    <source>
        <dbReference type="ARBA" id="ARBA00023187"/>
    </source>
</evidence>
<keyword evidence="4" id="KW-0508">mRNA splicing</keyword>
<feature type="domain" description="RRM" evidence="9">
    <location>
        <begin position="23"/>
        <end position="85"/>
    </location>
</feature>
<protein>
    <submittedName>
        <fullName evidence="10">Serine/arginine-rich splicing factor SC35</fullName>
    </submittedName>
</protein>
<name>A0A438H3A8_VITVI</name>
<keyword evidence="8" id="KW-0812">Transmembrane</keyword>
<evidence type="ECO:0000313" key="11">
    <source>
        <dbReference type="Proteomes" id="UP000288805"/>
    </source>
</evidence>
<dbReference type="GO" id="GO:0008380">
    <property type="term" value="P:RNA splicing"/>
    <property type="evidence" value="ECO:0007669"/>
    <property type="project" value="UniProtKB-KW"/>
</dbReference>
<evidence type="ECO:0000256" key="1">
    <source>
        <dbReference type="ARBA" id="ARBA00004123"/>
    </source>
</evidence>
<evidence type="ECO:0000256" key="3">
    <source>
        <dbReference type="ARBA" id="ARBA00022884"/>
    </source>
</evidence>
<keyword evidence="5" id="KW-0539">Nucleus</keyword>
<evidence type="ECO:0000256" key="2">
    <source>
        <dbReference type="ARBA" id="ARBA00022664"/>
    </source>
</evidence>